<dbReference type="CDD" id="cd00882">
    <property type="entry name" value="Ras_like_GTPase"/>
    <property type="match status" value="1"/>
</dbReference>
<dbReference type="Proteomes" id="UP000008495">
    <property type="component" value="Unassembled WGS sequence"/>
</dbReference>
<dbReference type="Gene3D" id="3.40.50.300">
    <property type="entry name" value="P-loop containing nucleotide triphosphate hydrolases"/>
    <property type="match status" value="1"/>
</dbReference>
<name>K6VPC8_9MICO</name>
<reference evidence="1 2" key="1">
    <citation type="submission" date="2012-08" db="EMBL/GenBank/DDBJ databases">
        <title>Whole genome shotgun sequence of Austwickia chelonae NBRC 105200.</title>
        <authorList>
            <person name="Yoshida I."/>
            <person name="Hosoyama A."/>
            <person name="Tsuchikane K."/>
            <person name="Katsumata H."/>
            <person name="Ando Y."/>
            <person name="Ohji S."/>
            <person name="Hamada M."/>
            <person name="Tamura T."/>
            <person name="Yamazoe A."/>
            <person name="Yamazaki S."/>
            <person name="Fujita N."/>
        </authorList>
    </citation>
    <scope>NUCLEOTIDE SEQUENCE [LARGE SCALE GENOMIC DNA]</scope>
    <source>
        <strain evidence="1 2">NBRC 105200</strain>
    </source>
</reference>
<protein>
    <recommendedName>
        <fullName evidence="3">ATP/GTP-binding protein</fullName>
    </recommendedName>
</protein>
<dbReference type="InterPro" id="IPR027417">
    <property type="entry name" value="P-loop_NTPase"/>
</dbReference>
<dbReference type="STRING" id="100225.SAMN05421595_1040"/>
<dbReference type="PANTHER" id="PTHR42708">
    <property type="entry name" value="ATP/GTP-BINDING PROTEIN-RELATED"/>
    <property type="match status" value="1"/>
</dbReference>
<evidence type="ECO:0000313" key="1">
    <source>
        <dbReference type="EMBL" id="GAB77225.1"/>
    </source>
</evidence>
<proteinExistence type="predicted"/>
<comment type="caution">
    <text evidence="1">The sequence shown here is derived from an EMBL/GenBank/DDBJ whole genome shotgun (WGS) entry which is preliminary data.</text>
</comment>
<gene>
    <name evidence="1" type="ORF">AUCHE_05_01300</name>
</gene>
<accession>K6VPC8</accession>
<dbReference type="OrthoDB" id="4319884at2"/>
<dbReference type="eggNOG" id="COG2229">
    <property type="taxonomic scope" value="Bacteria"/>
</dbReference>
<keyword evidence="2" id="KW-1185">Reference proteome</keyword>
<dbReference type="EMBL" id="BAGZ01000005">
    <property type="protein sequence ID" value="GAB77225.1"/>
    <property type="molecule type" value="Genomic_DNA"/>
</dbReference>
<evidence type="ECO:0008006" key="3">
    <source>
        <dbReference type="Google" id="ProtNLM"/>
    </source>
</evidence>
<sequence>MPVVLGPTTQQQVAFIGPLGVGKTTAVRSVSQVPVISTEVMRAAIAVRADSFNDKKTTTVGIDYGEWTTPDGIRVSLIGTPGQVRFSSTRASVVARRGSIVLWLYGDHTDGVQEAAEWIERIGDASVWGRLVIAVTRRAGAPQAPTLDDYRDRVRDYSPNIAVLDADPRVAADVAEIILTALKLPTASAGLPPAAS</sequence>
<dbReference type="AlphaFoldDB" id="K6VPC8"/>
<dbReference type="PANTHER" id="PTHR42708:SF1">
    <property type="entry name" value="GLIDING MOTILITY PROTEIN MGLA"/>
    <property type="match status" value="1"/>
</dbReference>
<dbReference type="SUPFAM" id="SSF52540">
    <property type="entry name" value="P-loop containing nucleoside triphosphate hydrolases"/>
    <property type="match status" value="1"/>
</dbReference>
<evidence type="ECO:0000313" key="2">
    <source>
        <dbReference type="Proteomes" id="UP000008495"/>
    </source>
</evidence>
<organism evidence="1 2">
    <name type="scientific">Austwickia chelonae NBRC 105200</name>
    <dbReference type="NCBI Taxonomy" id="1184607"/>
    <lineage>
        <taxon>Bacteria</taxon>
        <taxon>Bacillati</taxon>
        <taxon>Actinomycetota</taxon>
        <taxon>Actinomycetes</taxon>
        <taxon>Micrococcales</taxon>
        <taxon>Dermatophilaceae</taxon>
        <taxon>Austwickia</taxon>
    </lineage>
</organism>
<dbReference type="InterPro" id="IPR052705">
    <property type="entry name" value="Gliding_Motility_GTPase"/>
</dbReference>